<name>A0A0E0EB90_9ORYZ</name>
<accession>A0A0E0EB90</accession>
<protein>
    <submittedName>
        <fullName evidence="3">Uncharacterized protein</fullName>
    </submittedName>
</protein>
<evidence type="ECO:0000313" key="4">
    <source>
        <dbReference type="Proteomes" id="UP000008021"/>
    </source>
</evidence>
<dbReference type="Proteomes" id="UP000008021">
    <property type="component" value="Chromosome 7"/>
</dbReference>
<dbReference type="AlphaFoldDB" id="A0A0E0EB90"/>
<sequence length="104" mass="11807">MDTSASWCSEERSQVAACGIPELKCACGWPAAPRTSSTIRNPARRWLQCGGELCRDELNQSKRELAEMKDKIESEKDMLQWVMHMLMLMCVLCVPVVVGKNYLR</sequence>
<keyword evidence="4" id="KW-1185">Reference proteome</keyword>
<keyword evidence="2" id="KW-0472">Membrane</keyword>
<dbReference type="HOGENOM" id="CLU_2254446_0_0_1"/>
<dbReference type="Gramene" id="OMERI07G11240.1">
    <property type="protein sequence ID" value="OMERI07G11240.1"/>
    <property type="gene ID" value="OMERI07G11240"/>
</dbReference>
<organism evidence="3">
    <name type="scientific">Oryza meridionalis</name>
    <dbReference type="NCBI Taxonomy" id="40149"/>
    <lineage>
        <taxon>Eukaryota</taxon>
        <taxon>Viridiplantae</taxon>
        <taxon>Streptophyta</taxon>
        <taxon>Embryophyta</taxon>
        <taxon>Tracheophyta</taxon>
        <taxon>Spermatophyta</taxon>
        <taxon>Magnoliopsida</taxon>
        <taxon>Liliopsida</taxon>
        <taxon>Poales</taxon>
        <taxon>Poaceae</taxon>
        <taxon>BOP clade</taxon>
        <taxon>Oryzoideae</taxon>
        <taxon>Oryzeae</taxon>
        <taxon>Oryzinae</taxon>
        <taxon>Oryza</taxon>
    </lineage>
</organism>
<keyword evidence="1" id="KW-0175">Coiled coil</keyword>
<evidence type="ECO:0000313" key="3">
    <source>
        <dbReference type="EnsemblPlants" id="OMERI07G11240.1"/>
    </source>
</evidence>
<reference evidence="3" key="2">
    <citation type="submission" date="2018-05" db="EMBL/GenBank/DDBJ databases">
        <title>OmerRS3 (Oryza meridionalis Reference Sequence Version 3).</title>
        <authorList>
            <person name="Zhang J."/>
            <person name="Kudrna D."/>
            <person name="Lee S."/>
            <person name="Talag J."/>
            <person name="Welchert J."/>
            <person name="Wing R.A."/>
        </authorList>
    </citation>
    <scope>NUCLEOTIDE SEQUENCE [LARGE SCALE GENOMIC DNA]</scope>
    <source>
        <strain evidence="3">cv. OR44</strain>
    </source>
</reference>
<keyword evidence="2" id="KW-1133">Transmembrane helix</keyword>
<reference evidence="3" key="1">
    <citation type="submission" date="2015-04" db="UniProtKB">
        <authorList>
            <consortium name="EnsemblPlants"/>
        </authorList>
    </citation>
    <scope>IDENTIFICATION</scope>
</reference>
<evidence type="ECO:0000256" key="1">
    <source>
        <dbReference type="SAM" id="Coils"/>
    </source>
</evidence>
<dbReference type="EnsemblPlants" id="OMERI07G11240.1">
    <property type="protein sequence ID" value="OMERI07G11240.1"/>
    <property type="gene ID" value="OMERI07G11240"/>
</dbReference>
<proteinExistence type="predicted"/>
<evidence type="ECO:0000256" key="2">
    <source>
        <dbReference type="SAM" id="Phobius"/>
    </source>
</evidence>
<feature type="transmembrane region" description="Helical" evidence="2">
    <location>
        <begin position="78"/>
        <end position="98"/>
    </location>
</feature>
<feature type="coiled-coil region" evidence="1">
    <location>
        <begin position="51"/>
        <end position="78"/>
    </location>
</feature>
<keyword evidence="2" id="KW-0812">Transmembrane</keyword>